<dbReference type="AlphaFoldDB" id="A0A0A0HL41"/>
<keyword evidence="1" id="KW-0472">Membrane</keyword>
<feature type="transmembrane region" description="Helical" evidence="1">
    <location>
        <begin position="176"/>
        <end position="197"/>
    </location>
</feature>
<protein>
    <submittedName>
        <fullName evidence="2">Putative ABC-type transport system, permease component</fullName>
    </submittedName>
</protein>
<dbReference type="OrthoDB" id="7949130at2"/>
<feature type="transmembrane region" description="Helical" evidence="1">
    <location>
        <begin position="46"/>
        <end position="74"/>
    </location>
</feature>
<keyword evidence="1" id="KW-0812">Transmembrane</keyword>
<name>A0A0A0HL41_9RHOB</name>
<dbReference type="EMBL" id="AONH01000013">
    <property type="protein sequence ID" value="KGM87656.1"/>
    <property type="molecule type" value="Genomic_DNA"/>
</dbReference>
<dbReference type="PATRIC" id="fig|1288298.3.peg.2404"/>
<comment type="caution">
    <text evidence="2">The sequence shown here is derived from an EMBL/GenBank/DDBJ whole genome shotgun (WGS) entry which is preliminary data.</text>
</comment>
<reference evidence="2 3" key="1">
    <citation type="submission" date="2013-01" db="EMBL/GenBank/DDBJ databases">
        <authorList>
            <person name="Fiebig A."/>
            <person name="Goeker M."/>
            <person name="Klenk H.-P.P."/>
        </authorList>
    </citation>
    <scope>NUCLEOTIDE SEQUENCE [LARGE SCALE GENOMIC DNA]</scope>
    <source>
        <strain evidence="2 3">DSM 17069</strain>
    </source>
</reference>
<dbReference type="HOGENOM" id="CLU_093444_1_0_5"/>
<evidence type="ECO:0000313" key="3">
    <source>
        <dbReference type="Proteomes" id="UP000030021"/>
    </source>
</evidence>
<dbReference type="PIRSF" id="PIRSF033239">
    <property type="entry name" value="ExoD"/>
    <property type="match status" value="1"/>
</dbReference>
<dbReference type="RefSeq" id="WP_037273559.1">
    <property type="nucleotide sequence ID" value="NZ_KN293980.1"/>
</dbReference>
<proteinExistence type="predicted"/>
<accession>A0A0A0HL41</accession>
<keyword evidence="1" id="KW-1133">Transmembrane helix</keyword>
<dbReference type="InterPro" id="IPR010331">
    <property type="entry name" value="ExoD"/>
</dbReference>
<feature type="transmembrane region" description="Helical" evidence="1">
    <location>
        <begin position="151"/>
        <end position="169"/>
    </location>
</feature>
<gene>
    <name evidence="2" type="ORF">rosmuc_02392</name>
</gene>
<evidence type="ECO:0000256" key="1">
    <source>
        <dbReference type="SAM" id="Phobius"/>
    </source>
</evidence>
<evidence type="ECO:0000313" key="2">
    <source>
        <dbReference type="EMBL" id="KGM87656.1"/>
    </source>
</evidence>
<dbReference type="PANTHER" id="PTHR41795">
    <property type="entry name" value="EXOPOLYSACCHARIDE SYNTHESIS PROTEIN"/>
    <property type="match status" value="1"/>
</dbReference>
<dbReference type="Proteomes" id="UP000030021">
    <property type="component" value="Unassembled WGS sequence"/>
</dbReference>
<feature type="transmembrane region" description="Helical" evidence="1">
    <location>
        <begin position="123"/>
        <end position="145"/>
    </location>
</feature>
<sequence length="198" mass="21409">MPKNAAPDHETAADLVEQGWDALTGDYTSVGDIVDTLGRANFAPLLILPALALVSPLSGVPGFTTLCGLIIAAVSLQQMVHRSSLWLPHWGRAARLRTSRVREVYRWFRIPARWLDRVTRRRLHILVTEPLVILPQLFCLILGAVMPFLELIPFTSSILGVVITALAVGMFVGDGLLVLLGMLLAIGAATGVATLVIT</sequence>
<dbReference type="eggNOG" id="COG3932">
    <property type="taxonomic scope" value="Bacteria"/>
</dbReference>
<dbReference type="Pfam" id="PF06055">
    <property type="entry name" value="ExoD"/>
    <property type="match status" value="1"/>
</dbReference>
<organism evidence="2 3">
    <name type="scientific">Roseovarius mucosus DSM 17069</name>
    <dbReference type="NCBI Taxonomy" id="1288298"/>
    <lineage>
        <taxon>Bacteria</taxon>
        <taxon>Pseudomonadati</taxon>
        <taxon>Pseudomonadota</taxon>
        <taxon>Alphaproteobacteria</taxon>
        <taxon>Rhodobacterales</taxon>
        <taxon>Roseobacteraceae</taxon>
        <taxon>Roseovarius</taxon>
    </lineage>
</organism>
<dbReference type="PANTHER" id="PTHR41795:SF1">
    <property type="entry name" value="EXOPOLYSACCHARIDE SYNTHESIS PROTEIN"/>
    <property type="match status" value="1"/>
</dbReference>
<dbReference type="STRING" id="215743.ROSMUCSMR3_03079"/>